<dbReference type="SUPFAM" id="SSF161070">
    <property type="entry name" value="SNF-like"/>
    <property type="match status" value="1"/>
</dbReference>
<feature type="binding site" evidence="6">
    <location>
        <position position="74"/>
    </location>
    <ligand>
        <name>Na(+)</name>
        <dbReference type="ChEBI" id="CHEBI:29101"/>
        <label>1</label>
    </ligand>
</feature>
<dbReference type="EMBL" id="QNUK01000762">
    <property type="protein sequence ID" value="KAF5889839.1"/>
    <property type="molecule type" value="Genomic_DNA"/>
</dbReference>
<evidence type="ECO:0000256" key="2">
    <source>
        <dbReference type="ARBA" id="ARBA00022448"/>
    </source>
</evidence>
<dbReference type="Pfam" id="PF00209">
    <property type="entry name" value="SNF"/>
    <property type="match status" value="1"/>
</dbReference>
<feature type="non-terminal residue" evidence="8">
    <location>
        <position position="1"/>
    </location>
</feature>
<evidence type="ECO:0000313" key="8">
    <source>
        <dbReference type="EMBL" id="KAF5889839.1"/>
    </source>
</evidence>
<evidence type="ECO:0000256" key="1">
    <source>
        <dbReference type="ARBA" id="ARBA00004141"/>
    </source>
</evidence>
<protein>
    <submittedName>
        <fullName evidence="8">Sodium- and chloride-dependent GABA transporter 2-like</fullName>
    </submittedName>
</protein>
<organism evidence="8 9">
    <name type="scientific">Clarias magur</name>
    <name type="common">Asian catfish</name>
    <name type="synonym">Macropteronotus magur</name>
    <dbReference type="NCBI Taxonomy" id="1594786"/>
    <lineage>
        <taxon>Eukaryota</taxon>
        <taxon>Metazoa</taxon>
        <taxon>Chordata</taxon>
        <taxon>Craniata</taxon>
        <taxon>Vertebrata</taxon>
        <taxon>Euteleostomi</taxon>
        <taxon>Actinopterygii</taxon>
        <taxon>Neopterygii</taxon>
        <taxon>Teleostei</taxon>
        <taxon>Ostariophysi</taxon>
        <taxon>Siluriformes</taxon>
        <taxon>Clariidae</taxon>
        <taxon>Clarias</taxon>
    </lineage>
</organism>
<dbReference type="GO" id="GO:0005332">
    <property type="term" value="F:gamma-aminobutyric acid:sodium:chloride symporter activity"/>
    <property type="evidence" value="ECO:0007669"/>
    <property type="project" value="TreeGrafter"/>
</dbReference>
<dbReference type="GO" id="GO:0046872">
    <property type="term" value="F:metal ion binding"/>
    <property type="evidence" value="ECO:0007669"/>
    <property type="project" value="UniProtKB-KW"/>
</dbReference>
<dbReference type="PROSITE" id="PS50267">
    <property type="entry name" value="NA_NEUROTRAN_SYMP_3"/>
    <property type="match status" value="1"/>
</dbReference>
<keyword evidence="3 7" id="KW-0812">Transmembrane</keyword>
<name>A0A8J4U2Y5_CLAMG</name>
<gene>
    <name evidence="8" type="ORF">DAT39_020455</name>
</gene>
<reference evidence="8" key="1">
    <citation type="submission" date="2020-07" db="EMBL/GenBank/DDBJ databases">
        <title>Clarias magur genome sequencing, assembly and annotation.</title>
        <authorList>
            <person name="Kushwaha B."/>
            <person name="Kumar R."/>
            <person name="Das P."/>
            <person name="Joshi C.G."/>
            <person name="Kumar D."/>
            <person name="Nagpure N.S."/>
            <person name="Pandey M."/>
            <person name="Agarwal S."/>
            <person name="Srivastava S."/>
            <person name="Singh M."/>
            <person name="Sahoo L."/>
            <person name="Jayasankar P."/>
            <person name="Meher P.K."/>
            <person name="Koringa P.G."/>
            <person name="Iquebal M.A."/>
            <person name="Das S.P."/>
            <person name="Bit A."/>
            <person name="Patnaik S."/>
            <person name="Patel N."/>
            <person name="Shah T.M."/>
            <person name="Hinsu A."/>
            <person name="Jena J.K."/>
        </authorList>
    </citation>
    <scope>NUCLEOTIDE SEQUENCE</scope>
    <source>
        <strain evidence="8">CIFAMagur01</strain>
        <tissue evidence="8">Testis</tissue>
    </source>
</reference>
<feature type="transmembrane region" description="Helical" evidence="7">
    <location>
        <begin position="7"/>
        <end position="28"/>
    </location>
</feature>
<dbReference type="GO" id="GO:0005886">
    <property type="term" value="C:plasma membrane"/>
    <property type="evidence" value="ECO:0007669"/>
    <property type="project" value="TreeGrafter"/>
</dbReference>
<accession>A0A8J4U2Y5</accession>
<dbReference type="InterPro" id="IPR000175">
    <property type="entry name" value="Na/ntran_symport"/>
</dbReference>
<comment type="subcellular location">
    <subcellularLocation>
        <location evidence="1">Membrane</location>
        <topology evidence="1">Multi-pass membrane protein</topology>
    </subcellularLocation>
</comment>
<keyword evidence="2" id="KW-0813">Transport</keyword>
<feature type="transmembrane region" description="Helical" evidence="7">
    <location>
        <begin position="62"/>
        <end position="86"/>
    </location>
</feature>
<dbReference type="OrthoDB" id="6581954at2759"/>
<feature type="binding site" evidence="6">
    <location>
        <position position="9"/>
    </location>
    <ligand>
        <name>Na(+)</name>
        <dbReference type="ChEBI" id="CHEBI:29101"/>
        <label>1</label>
    </ligand>
</feature>
<evidence type="ECO:0000256" key="7">
    <source>
        <dbReference type="SAM" id="Phobius"/>
    </source>
</evidence>
<keyword evidence="6" id="KW-0479">Metal-binding</keyword>
<feature type="binding site" evidence="6">
    <location>
        <position position="77"/>
    </location>
    <ligand>
        <name>Na(+)</name>
        <dbReference type="ChEBI" id="CHEBI:29101"/>
        <label>1</label>
    </ligand>
</feature>
<dbReference type="InterPro" id="IPR037272">
    <property type="entry name" value="SNS_sf"/>
</dbReference>
<keyword evidence="5 7" id="KW-0472">Membrane</keyword>
<dbReference type="Proteomes" id="UP000727407">
    <property type="component" value="Unassembled WGS sequence"/>
</dbReference>
<keyword evidence="4 7" id="KW-1133">Transmembrane helix</keyword>
<evidence type="ECO:0000256" key="4">
    <source>
        <dbReference type="ARBA" id="ARBA00022989"/>
    </source>
</evidence>
<comment type="caution">
    <text evidence="8">The sequence shown here is derived from an EMBL/GenBank/DDBJ whole genome shotgun (WGS) entry which is preliminary data.</text>
</comment>
<dbReference type="PANTHER" id="PTHR11616">
    <property type="entry name" value="SODIUM/CHLORIDE DEPENDENT TRANSPORTER"/>
    <property type="match status" value="1"/>
</dbReference>
<proteinExistence type="predicted"/>
<dbReference type="PANTHER" id="PTHR11616:SF237">
    <property type="entry name" value="TRANSPORTER"/>
    <property type="match status" value="1"/>
</dbReference>
<evidence type="ECO:0000256" key="6">
    <source>
        <dbReference type="PIRSR" id="PIRSR600175-1"/>
    </source>
</evidence>
<dbReference type="AlphaFoldDB" id="A0A8J4U2Y5"/>
<evidence type="ECO:0000313" key="9">
    <source>
        <dbReference type="Proteomes" id="UP000727407"/>
    </source>
</evidence>
<keyword evidence="6" id="KW-0915">Sodium</keyword>
<feature type="non-terminal residue" evidence="8">
    <location>
        <position position="125"/>
    </location>
</feature>
<dbReference type="PRINTS" id="PR00176">
    <property type="entry name" value="NANEUSMPORT"/>
</dbReference>
<evidence type="ECO:0000256" key="3">
    <source>
        <dbReference type="ARBA" id="ARBA00022692"/>
    </source>
</evidence>
<evidence type="ECO:0000256" key="5">
    <source>
        <dbReference type="ARBA" id="ARBA00023136"/>
    </source>
</evidence>
<feature type="transmembrane region" description="Helical" evidence="7">
    <location>
        <begin position="106"/>
        <end position="122"/>
    </location>
</feature>
<dbReference type="GO" id="GO:0042995">
    <property type="term" value="C:cell projection"/>
    <property type="evidence" value="ECO:0007669"/>
    <property type="project" value="TreeGrafter"/>
</dbReference>
<sequence>HSIWLCVLNSCTSFVAGFVVFSVLGFMAEKLGVEIEDVARPGPGLAFIAYPQAVAMMPLPQLWSACFFIMLILLGLDTQFLGLELIISTAIDTFPTVLRRPFRRELFVLFFCTACFCFQILMTTQ</sequence>
<keyword evidence="9" id="KW-1185">Reference proteome</keyword>